<organism evidence="4 5">
    <name type="scientific">Oceaniovalibus guishaninsula JLT2003</name>
    <dbReference type="NCBI Taxonomy" id="1231392"/>
    <lineage>
        <taxon>Bacteria</taxon>
        <taxon>Pseudomonadati</taxon>
        <taxon>Pseudomonadota</taxon>
        <taxon>Alphaproteobacteria</taxon>
        <taxon>Rhodobacterales</taxon>
        <taxon>Roseobacteraceae</taxon>
        <taxon>Oceaniovalibus</taxon>
    </lineage>
</organism>
<dbReference type="AlphaFoldDB" id="K2HDZ8"/>
<feature type="signal peptide" evidence="3">
    <location>
        <begin position="1"/>
        <end position="24"/>
    </location>
</feature>
<dbReference type="InterPro" id="IPR022472">
    <property type="entry name" value="VPLPA-CTERM"/>
</dbReference>
<feature type="region of interest" description="Disordered" evidence="1">
    <location>
        <begin position="104"/>
        <end position="127"/>
    </location>
</feature>
<feature type="compositionally biased region" description="Gly residues" evidence="1">
    <location>
        <begin position="104"/>
        <end position="123"/>
    </location>
</feature>
<accession>K2HDZ8</accession>
<dbReference type="PATRIC" id="fig|1231392.3.peg.1150"/>
<dbReference type="NCBIfam" id="NF033208">
    <property type="entry name" value="choice_anch_E"/>
    <property type="match status" value="1"/>
</dbReference>
<keyword evidence="3" id="KW-0732">Signal</keyword>
<feature type="transmembrane region" description="Helical" evidence="2">
    <location>
        <begin position="205"/>
        <end position="225"/>
    </location>
</feature>
<keyword evidence="2" id="KW-0472">Membrane</keyword>
<evidence type="ECO:0000313" key="5">
    <source>
        <dbReference type="Proteomes" id="UP000006765"/>
    </source>
</evidence>
<gene>
    <name evidence="4" type="ORF">OCGS_1145</name>
</gene>
<dbReference type="EMBL" id="AMGO01000020">
    <property type="protein sequence ID" value="EKE44762.1"/>
    <property type="molecule type" value="Genomic_DNA"/>
</dbReference>
<protein>
    <submittedName>
        <fullName evidence="4">Uncharacterized protein</fullName>
    </submittedName>
</protein>
<dbReference type="NCBIfam" id="TIGR03370">
    <property type="entry name" value="VPLPA-CTERM"/>
    <property type="match status" value="1"/>
</dbReference>
<dbReference type="RefSeq" id="WP_007426297.1">
    <property type="nucleotide sequence ID" value="NZ_AMGO01000020.1"/>
</dbReference>
<feature type="chain" id="PRO_5003858302" evidence="3">
    <location>
        <begin position="25"/>
        <end position="230"/>
    </location>
</feature>
<keyword evidence="5" id="KW-1185">Reference proteome</keyword>
<evidence type="ECO:0000256" key="3">
    <source>
        <dbReference type="SAM" id="SignalP"/>
    </source>
</evidence>
<reference evidence="4 5" key="1">
    <citation type="journal article" date="2012" name="J. Bacteriol.">
        <title>Draft Genome Sequence of Oceaniovalibus guishaninsula JLT2003T.</title>
        <authorList>
            <person name="Tang K."/>
            <person name="Liu K."/>
            <person name="Jiao N."/>
        </authorList>
    </citation>
    <scope>NUCLEOTIDE SEQUENCE [LARGE SCALE GENOMIC DNA]</scope>
    <source>
        <strain evidence="4 5">JLT2003</strain>
    </source>
</reference>
<name>K2HDZ8_9RHOB</name>
<proteinExistence type="predicted"/>
<dbReference type="Proteomes" id="UP000006765">
    <property type="component" value="Unassembled WGS sequence"/>
</dbReference>
<evidence type="ECO:0000313" key="4">
    <source>
        <dbReference type="EMBL" id="EKE44762.1"/>
    </source>
</evidence>
<comment type="caution">
    <text evidence="4">The sequence shown here is derived from an EMBL/GenBank/DDBJ whole genome shotgun (WGS) entry which is preliminary data.</text>
</comment>
<evidence type="ECO:0000256" key="1">
    <source>
        <dbReference type="SAM" id="MobiDB-lite"/>
    </source>
</evidence>
<keyword evidence="2" id="KW-0812">Transmembrane</keyword>
<keyword evidence="2" id="KW-1133">Transmembrane helix</keyword>
<evidence type="ECO:0000256" key="2">
    <source>
        <dbReference type="SAM" id="Phobius"/>
    </source>
</evidence>
<sequence>MNKTQLAIPAACAALALLAGQAGAATLVLNGAPFGASGTISDGNFDIEDDTRLSFDKFDPSLGKLTGVTLDYSLSTDLTGTFDYAGDGGSWNANTNVNLGWDAGGFGDGDGDGDGNGRPGGGSDSVDIAAGISGTASASDLSNFLGSGQTDVFVKYVFGGGGGPGAFDLTYTADSSVVLTYTYDADGDGGNGNGNGDGNGGTPPVVPLPAGLPLLLGGFGALAFLRRRRG</sequence>